<reference evidence="2 3" key="1">
    <citation type="journal article" date="2023" name="Life. Sci Alliance">
        <title>Evolutionary insights into 3D genome organization and epigenetic landscape of Vigna mungo.</title>
        <authorList>
            <person name="Junaid A."/>
            <person name="Singh B."/>
            <person name="Bhatia S."/>
        </authorList>
    </citation>
    <scope>NUCLEOTIDE SEQUENCE [LARGE SCALE GENOMIC DNA]</scope>
    <source>
        <strain evidence="2">Urdbean</strain>
    </source>
</reference>
<sequence length="214" mass="24653">MCTTLLPPSFHYRSQQCVWPLLLRFRDFVFKICVRALGLGTEPILTHFVVRAKPEGEQNSSDPRFETITMISLISVLYTIMFNLESIKDLEELKEFVLDQSEAYEIKMGDEFFTEDLEINLSMKLLRSSAESNVLWSYMSEAIENISKACATLELKEVAPLIAVCAIRTLQSEIIRIYVLRLCSWMRASVDEISKDVTWVIADLFSFLLPLMFV</sequence>
<proteinExistence type="inferred from homology"/>
<dbReference type="PANTHER" id="PTHR13043">
    <property type="entry name" value="EXOCYST COMPLEX COMPONENT SEC5"/>
    <property type="match status" value="1"/>
</dbReference>
<dbReference type="GO" id="GO:0006887">
    <property type="term" value="P:exocytosis"/>
    <property type="evidence" value="ECO:0007669"/>
    <property type="project" value="UniProtKB-KW"/>
</dbReference>
<name>A0AAQ3MKA0_VIGMU</name>
<dbReference type="AlphaFoldDB" id="A0AAQ3MKA0"/>
<evidence type="ECO:0000256" key="1">
    <source>
        <dbReference type="RuleBase" id="RU365069"/>
    </source>
</evidence>
<dbReference type="GO" id="GO:0006893">
    <property type="term" value="P:Golgi to plasma membrane transport"/>
    <property type="evidence" value="ECO:0007669"/>
    <property type="project" value="UniProtKB-UniRule"/>
</dbReference>
<keyword evidence="1" id="KW-0813">Transport</keyword>
<protein>
    <recommendedName>
        <fullName evidence="1">Exocyst complex component SEC5</fullName>
    </recommendedName>
</protein>
<comment type="subunit">
    <text evidence="1">Component of the exocyst complex.</text>
</comment>
<keyword evidence="1" id="KW-0268">Exocytosis</keyword>
<evidence type="ECO:0000313" key="3">
    <source>
        <dbReference type="Proteomes" id="UP001374535"/>
    </source>
</evidence>
<dbReference type="EMBL" id="CP144690">
    <property type="protein sequence ID" value="WVY91919.1"/>
    <property type="molecule type" value="Genomic_DNA"/>
</dbReference>
<accession>A0AAQ3MKA0</accession>
<keyword evidence="1" id="KW-0653">Protein transport</keyword>
<dbReference type="InterPro" id="IPR029175">
    <property type="entry name" value="EXOC2/Sec5"/>
</dbReference>
<keyword evidence="3" id="KW-1185">Reference proteome</keyword>
<gene>
    <name evidence="2" type="ORF">V8G54_037433</name>
</gene>
<comment type="function">
    <text evidence="1">Component of the exocyst complex involved in the docking of exocytic vesicles with fusion sites on the plasma membrane.</text>
</comment>
<evidence type="ECO:0000313" key="2">
    <source>
        <dbReference type="EMBL" id="WVY91919.1"/>
    </source>
</evidence>
<dbReference type="PANTHER" id="PTHR13043:SF1">
    <property type="entry name" value="EXOCYST COMPLEX COMPONENT 2"/>
    <property type="match status" value="1"/>
</dbReference>
<dbReference type="GO" id="GO:0015031">
    <property type="term" value="P:protein transport"/>
    <property type="evidence" value="ECO:0007669"/>
    <property type="project" value="UniProtKB-KW"/>
</dbReference>
<comment type="similarity">
    <text evidence="1">Belongs to the SEC5 family.</text>
</comment>
<dbReference type="GO" id="GO:0000145">
    <property type="term" value="C:exocyst"/>
    <property type="evidence" value="ECO:0007669"/>
    <property type="project" value="UniProtKB-UniRule"/>
</dbReference>
<dbReference type="Proteomes" id="UP001374535">
    <property type="component" value="Chromosome 11"/>
</dbReference>
<organism evidence="2 3">
    <name type="scientific">Vigna mungo</name>
    <name type="common">Black gram</name>
    <name type="synonym">Phaseolus mungo</name>
    <dbReference type="NCBI Taxonomy" id="3915"/>
    <lineage>
        <taxon>Eukaryota</taxon>
        <taxon>Viridiplantae</taxon>
        <taxon>Streptophyta</taxon>
        <taxon>Embryophyta</taxon>
        <taxon>Tracheophyta</taxon>
        <taxon>Spermatophyta</taxon>
        <taxon>Magnoliopsida</taxon>
        <taxon>eudicotyledons</taxon>
        <taxon>Gunneridae</taxon>
        <taxon>Pentapetalae</taxon>
        <taxon>rosids</taxon>
        <taxon>fabids</taxon>
        <taxon>Fabales</taxon>
        <taxon>Fabaceae</taxon>
        <taxon>Papilionoideae</taxon>
        <taxon>50 kb inversion clade</taxon>
        <taxon>NPAAA clade</taxon>
        <taxon>indigoferoid/millettioid clade</taxon>
        <taxon>Phaseoleae</taxon>
        <taxon>Vigna</taxon>
    </lineage>
</organism>